<keyword evidence="2" id="KW-1185">Reference proteome</keyword>
<dbReference type="Proteomes" id="UP001241758">
    <property type="component" value="Unassembled WGS sequence"/>
</dbReference>
<comment type="caution">
    <text evidence="1">The sequence shown here is derived from an EMBL/GenBank/DDBJ whole genome shotgun (WGS) entry which is preliminary data.</text>
</comment>
<organism evidence="1 2">
    <name type="scientific">Actinoplanes sandaracinus</name>
    <dbReference type="NCBI Taxonomy" id="3045177"/>
    <lineage>
        <taxon>Bacteria</taxon>
        <taxon>Bacillati</taxon>
        <taxon>Actinomycetota</taxon>
        <taxon>Actinomycetes</taxon>
        <taxon>Micromonosporales</taxon>
        <taxon>Micromonosporaceae</taxon>
        <taxon>Actinoplanes</taxon>
    </lineage>
</organism>
<name>A0ABT6WP53_9ACTN</name>
<gene>
    <name evidence="1" type="ORF">QLQ12_23010</name>
</gene>
<proteinExistence type="predicted"/>
<evidence type="ECO:0000313" key="1">
    <source>
        <dbReference type="EMBL" id="MDI6101493.1"/>
    </source>
</evidence>
<sequence>MRSGALFDVGRDPVGTTCPHVVPRWEAVRSSSAAVLDGVTGSAITRLG</sequence>
<dbReference type="EMBL" id="JASCTH010000015">
    <property type="protein sequence ID" value="MDI6101493.1"/>
    <property type="molecule type" value="Genomic_DNA"/>
</dbReference>
<dbReference type="RefSeq" id="WP_282762380.1">
    <property type="nucleotide sequence ID" value="NZ_JASCTH010000015.1"/>
</dbReference>
<evidence type="ECO:0000313" key="2">
    <source>
        <dbReference type="Proteomes" id="UP001241758"/>
    </source>
</evidence>
<protein>
    <submittedName>
        <fullName evidence="1">Uncharacterized protein</fullName>
    </submittedName>
</protein>
<accession>A0ABT6WP53</accession>
<reference evidence="1 2" key="1">
    <citation type="submission" date="2023-05" db="EMBL/GenBank/DDBJ databases">
        <title>Actinoplanes sp. NEAU-A12 genome sequencing.</title>
        <authorList>
            <person name="Wang Z.-S."/>
        </authorList>
    </citation>
    <scope>NUCLEOTIDE SEQUENCE [LARGE SCALE GENOMIC DNA]</scope>
    <source>
        <strain evidence="1 2">NEAU-A12</strain>
    </source>
</reference>